<name>A0A1W1CRW4_9ZZZZ</name>
<dbReference type="CDD" id="cd00038">
    <property type="entry name" value="CAP_ED"/>
    <property type="match status" value="1"/>
</dbReference>
<evidence type="ECO:0000313" key="5">
    <source>
        <dbReference type="EMBL" id="SFV68421.1"/>
    </source>
</evidence>
<dbReference type="InterPro" id="IPR050397">
    <property type="entry name" value="Env_Response_Regulators"/>
</dbReference>
<dbReference type="InterPro" id="IPR000595">
    <property type="entry name" value="cNMP-bd_dom"/>
</dbReference>
<dbReference type="PANTHER" id="PTHR24567">
    <property type="entry name" value="CRP FAMILY TRANSCRIPTIONAL REGULATORY PROTEIN"/>
    <property type="match status" value="1"/>
</dbReference>
<dbReference type="GO" id="GO:0005829">
    <property type="term" value="C:cytosol"/>
    <property type="evidence" value="ECO:0007669"/>
    <property type="project" value="TreeGrafter"/>
</dbReference>
<evidence type="ECO:0000256" key="2">
    <source>
        <dbReference type="ARBA" id="ARBA00023125"/>
    </source>
</evidence>
<dbReference type="PROSITE" id="PS50042">
    <property type="entry name" value="CNMP_BINDING_3"/>
    <property type="match status" value="1"/>
</dbReference>
<accession>A0A1W1CRW4</accession>
<dbReference type="GO" id="GO:0003677">
    <property type="term" value="F:DNA binding"/>
    <property type="evidence" value="ECO:0007669"/>
    <property type="project" value="UniProtKB-KW"/>
</dbReference>
<dbReference type="SMART" id="SM00100">
    <property type="entry name" value="cNMP"/>
    <property type="match status" value="1"/>
</dbReference>
<dbReference type="SUPFAM" id="SSF51206">
    <property type="entry name" value="cAMP-binding domain-like"/>
    <property type="match status" value="1"/>
</dbReference>
<evidence type="ECO:0000256" key="3">
    <source>
        <dbReference type="ARBA" id="ARBA00023163"/>
    </source>
</evidence>
<dbReference type="InterPro" id="IPR036390">
    <property type="entry name" value="WH_DNA-bd_sf"/>
</dbReference>
<dbReference type="EMBL" id="FPHN01000248">
    <property type="protein sequence ID" value="SFV68421.1"/>
    <property type="molecule type" value="Genomic_DNA"/>
</dbReference>
<keyword evidence="2" id="KW-0238">DNA-binding</keyword>
<dbReference type="GO" id="GO:0003700">
    <property type="term" value="F:DNA-binding transcription factor activity"/>
    <property type="evidence" value="ECO:0007669"/>
    <property type="project" value="TreeGrafter"/>
</dbReference>
<evidence type="ECO:0000259" key="4">
    <source>
        <dbReference type="PROSITE" id="PS50042"/>
    </source>
</evidence>
<dbReference type="Pfam" id="PF13545">
    <property type="entry name" value="HTH_Crp_2"/>
    <property type="match status" value="1"/>
</dbReference>
<reference evidence="5" key="1">
    <citation type="submission" date="2016-10" db="EMBL/GenBank/DDBJ databases">
        <authorList>
            <person name="de Groot N.N."/>
        </authorList>
    </citation>
    <scope>NUCLEOTIDE SEQUENCE</scope>
</reference>
<dbReference type="SUPFAM" id="SSF46785">
    <property type="entry name" value="Winged helix' DNA-binding domain"/>
    <property type="match status" value="1"/>
</dbReference>
<dbReference type="Pfam" id="PF00027">
    <property type="entry name" value="cNMP_binding"/>
    <property type="match status" value="1"/>
</dbReference>
<dbReference type="PANTHER" id="PTHR24567:SF26">
    <property type="entry name" value="REGULATORY PROTEIN YEIL"/>
    <property type="match status" value="1"/>
</dbReference>
<feature type="domain" description="Cyclic nucleotide-binding" evidence="4">
    <location>
        <begin position="8"/>
        <end position="129"/>
    </location>
</feature>
<dbReference type="AlphaFoldDB" id="A0A1W1CRW4"/>
<protein>
    <submittedName>
        <fullName evidence="5">Transcriptional regulator, Crp/Fnr family</fullName>
    </submittedName>
</protein>
<dbReference type="Gene3D" id="2.60.120.10">
    <property type="entry name" value="Jelly Rolls"/>
    <property type="match status" value="1"/>
</dbReference>
<organism evidence="5">
    <name type="scientific">hydrothermal vent metagenome</name>
    <dbReference type="NCBI Taxonomy" id="652676"/>
    <lineage>
        <taxon>unclassified sequences</taxon>
        <taxon>metagenomes</taxon>
        <taxon>ecological metagenomes</taxon>
    </lineage>
</organism>
<dbReference type="InterPro" id="IPR014710">
    <property type="entry name" value="RmlC-like_jellyroll"/>
</dbReference>
<dbReference type="InterPro" id="IPR012318">
    <property type="entry name" value="HTH_CRP"/>
</dbReference>
<proteinExistence type="predicted"/>
<dbReference type="Gene3D" id="1.10.10.10">
    <property type="entry name" value="Winged helix-like DNA-binding domain superfamily/Winged helix DNA-binding domain"/>
    <property type="match status" value="1"/>
</dbReference>
<evidence type="ECO:0000256" key="1">
    <source>
        <dbReference type="ARBA" id="ARBA00023015"/>
    </source>
</evidence>
<dbReference type="InterPro" id="IPR018490">
    <property type="entry name" value="cNMP-bd_dom_sf"/>
</dbReference>
<sequence length="230" mass="27571">MKFNNIEIFKKLDQSFEEQFLQYGKVVSFPKRETPFVSDELHHYFYIVLKGKIKTSQMNLETGREITLSIYRKGDMFDTLILLDGKSHDVLYEVLEKVELLELPIGKVREWLKTNEQFNRHFFPYIASQMRNKENLASDLALYDTSERLSKLLLQNINPNNRYYYQLLQNLSKTEIAKLLGTVRHVVERHLKELERDNVIENRRKDIYVKDIKKLLNESEHLLLEWNEEN</sequence>
<gene>
    <name evidence="5" type="ORF">MNB_SV-14-290</name>
</gene>
<keyword evidence="1" id="KW-0805">Transcription regulation</keyword>
<dbReference type="InterPro" id="IPR036388">
    <property type="entry name" value="WH-like_DNA-bd_sf"/>
</dbReference>
<keyword evidence="3" id="KW-0804">Transcription</keyword>